<evidence type="ECO:0000256" key="1">
    <source>
        <dbReference type="SAM" id="MobiDB-lite"/>
    </source>
</evidence>
<evidence type="ECO:0008006" key="4">
    <source>
        <dbReference type="Google" id="ProtNLM"/>
    </source>
</evidence>
<evidence type="ECO:0000313" key="2">
    <source>
        <dbReference type="EMBL" id="RKS86387.1"/>
    </source>
</evidence>
<organism evidence="2 3">
    <name type="scientific">Sphingosinicella microcystinivorans</name>
    <dbReference type="NCBI Taxonomy" id="335406"/>
    <lineage>
        <taxon>Bacteria</taxon>
        <taxon>Pseudomonadati</taxon>
        <taxon>Pseudomonadota</taxon>
        <taxon>Alphaproteobacteria</taxon>
        <taxon>Sphingomonadales</taxon>
        <taxon>Sphingosinicellaceae</taxon>
        <taxon>Sphingosinicella</taxon>
    </lineage>
</organism>
<evidence type="ECO:0000313" key="3">
    <source>
        <dbReference type="Proteomes" id="UP000276029"/>
    </source>
</evidence>
<name>A0ABX9SVT4_SPHMI</name>
<accession>A0ABX9SVT4</accession>
<feature type="region of interest" description="Disordered" evidence="1">
    <location>
        <begin position="1"/>
        <end position="39"/>
    </location>
</feature>
<reference evidence="2 3" key="1">
    <citation type="submission" date="2018-10" db="EMBL/GenBank/DDBJ databases">
        <title>Genomic Encyclopedia of Type Strains, Phase IV (KMG-IV): sequencing the most valuable type-strain genomes for metagenomic binning, comparative biology and taxonomic classification.</title>
        <authorList>
            <person name="Goeker M."/>
        </authorList>
    </citation>
    <scope>NUCLEOTIDE SEQUENCE [LARGE SCALE GENOMIC DNA]</scope>
    <source>
        <strain evidence="2 3">DSM 19791</strain>
    </source>
</reference>
<dbReference type="RefSeq" id="WP_121052762.1">
    <property type="nucleotide sequence ID" value="NZ_AP018711.1"/>
</dbReference>
<keyword evidence="3" id="KW-1185">Reference proteome</keyword>
<proteinExistence type="predicted"/>
<gene>
    <name evidence="2" type="ORF">DFR51_3091</name>
</gene>
<comment type="caution">
    <text evidence="2">The sequence shown here is derived from an EMBL/GenBank/DDBJ whole genome shotgun (WGS) entry which is preliminary data.</text>
</comment>
<dbReference type="EMBL" id="RBWX01000010">
    <property type="protein sequence ID" value="RKS86387.1"/>
    <property type="molecule type" value="Genomic_DNA"/>
</dbReference>
<protein>
    <recommendedName>
        <fullName evidence="4">Antitoxin Xre/MbcA/ParS-like toxin-binding domain-containing protein</fullName>
    </recommendedName>
</protein>
<dbReference type="Proteomes" id="UP000276029">
    <property type="component" value="Unassembled WGS sequence"/>
</dbReference>
<sequence>MAPTASAGTRRRSRASHFGGKATSTASTRSRRSEPAPSEDLVEAFVLRTGRALARIAERIPRDRLLAAVGASTDTDVLFTSLREAAAIGAEIEPDKPDPLTEAFLRGSEMKRDMLKAEGGALSAQQLAEHLGITPQGLGRKRERNQVFWLDVGDGYVYPAFQIGKNGLLPGVREVLDAFTVDDPWMRVNFMLTGDQRLGGKRPIDLLRKGKIDDVVTAAAAYGEHGAA</sequence>